<keyword evidence="4" id="KW-0862">Zinc</keyword>
<feature type="domain" description="C2H2-type" evidence="10">
    <location>
        <begin position="1162"/>
        <end position="1189"/>
    </location>
</feature>
<dbReference type="Proteomes" id="UP001652622">
    <property type="component" value="Unplaced"/>
</dbReference>
<dbReference type="RefSeq" id="XP_060543393.1">
    <property type="nucleotide sequence ID" value="XM_060687410.1"/>
</dbReference>
<keyword evidence="7" id="KW-0539">Nucleus</keyword>
<feature type="domain" description="SCAN box" evidence="11">
    <location>
        <begin position="50"/>
        <end position="125"/>
    </location>
</feature>
<dbReference type="SMART" id="SM00431">
    <property type="entry name" value="SCAN"/>
    <property type="match status" value="2"/>
</dbReference>
<organism evidence="13 14">
    <name type="scientific">Pantherophis guttatus</name>
    <name type="common">Corn snake</name>
    <name type="synonym">Elaphe guttata</name>
    <dbReference type="NCBI Taxonomy" id="94885"/>
    <lineage>
        <taxon>Eukaryota</taxon>
        <taxon>Metazoa</taxon>
        <taxon>Chordata</taxon>
        <taxon>Craniata</taxon>
        <taxon>Vertebrata</taxon>
        <taxon>Euteleostomi</taxon>
        <taxon>Lepidosauria</taxon>
        <taxon>Squamata</taxon>
        <taxon>Bifurcata</taxon>
        <taxon>Unidentata</taxon>
        <taxon>Episquamata</taxon>
        <taxon>Toxicofera</taxon>
        <taxon>Serpentes</taxon>
        <taxon>Colubroidea</taxon>
        <taxon>Colubridae</taxon>
        <taxon>Colubrinae</taxon>
        <taxon>Pantherophis</taxon>
    </lineage>
</organism>
<evidence type="ECO:0000313" key="13">
    <source>
        <dbReference type="Proteomes" id="UP001652622"/>
    </source>
</evidence>
<dbReference type="PANTHER" id="PTHR24393">
    <property type="entry name" value="ZINC FINGER PROTEIN"/>
    <property type="match status" value="1"/>
</dbReference>
<feature type="domain" description="C2H2-type" evidence="10">
    <location>
        <begin position="430"/>
        <end position="457"/>
    </location>
</feature>
<protein>
    <submittedName>
        <fullName evidence="14">Zinc finger protein 845-like</fullName>
    </submittedName>
</protein>
<evidence type="ECO:0000256" key="1">
    <source>
        <dbReference type="ARBA" id="ARBA00022723"/>
    </source>
</evidence>
<dbReference type="SMART" id="SM00355">
    <property type="entry name" value="ZnF_C2H2"/>
    <property type="match status" value="20"/>
</dbReference>
<sequence>MQKKTLANEETGKGLPAVQTGSYEKIWARTGQKIVEKETITPSEIQPCNFRNIQYQEAEGPRGLCSRLHNIYSQWLRLEKHTKTQMLDLVVLEQLLALLPLPMKSWVRECGAETSSQAVALAEGFLLSQAEEQKEEVELQSFTLQNREPMRKRNPSNPPRELFSRGVYHESASQDISDGKDKMNLTPFYGGAEILVEAPKEALVSFKEVAVYFSEEEWSQLDADQKALHREVMLENHRNVASLGNNGEEDEDSRELFEMISRGYNMKNPTILIEVESHERNQSNNCNQESSSSVHASAKASVTEQGQLKTKYIGKCTKLFINKLDVNQYYQTQTNGEDYICRDNGKNYKWTQSLPHKNGSCTSQKRTDIGEQPHKCMQCGKSFSRKSYLKCHKRIHTGEKPYKCMECGKSFPYSTSLTSHSRIHTTEKPYKCTECGKSFSWRNSLASHKRIHKAEKIYKCTECGKGFIENSKLTRHKRIHTGEKPYKCMECGKTFSHSNSLTSHYSVHTGEKPYKCTKCGKSFSQSSSLNLHKRIHTGEKPYKCMECGKSFPSSSDLVFHKMTHTGEKPHKCMECGKSFIKNCELIYHSRIHTGDKPYKCMDCGKSFIKNCQLTYHSRIHTGEKSYKCMECGKCFTESSNLNSHKNSHTGEKPYKCMECGKSFSTNRYLNHHKRIHTGEKPYKCMLCGKGFIMNSYLNYHKRTHTMALWAKSTRGRSRTHVGTEHAPISSAGVRRERRLPLLPPPSAVSGRRRGCREAIAGTPIPTRPQSSLSGGSARAKGSRGGGDREMMQKEALGSEGPGKGHSLTQPDSCGKIWARTGQKIVEKETITPSEIQTCSFRNIQYQEAEGPRGLCSQLHNLYSQWLRLEKHTKTQMLDLVVLEQLLALLPLPMKSWVRECGAETSSQAVALAEGFLLSQREEQKEQVELQSVILQTREPIRKRNPSNPPWERFSRRVYHESASQDISDGKNKTNLTPFYGGAEILVEAPKEGLVSFKEVAVYFSEEEWSQLDADQKALHREVMLENHRNVASLGNNGEEDEDSRELFKMISHGYNMKNPTILIEVESHERNQSNNCNQESSSSASTKASVTEQGQLKTKYIGKCTKLFINKLDINQYYQTQTNGEDYISRDNGKNYKWTQSLSHKNGSCTSQKRTHTGEKPHKCMQCGKSFSRNSYLKCHKRIHTGEKPYKCMECGKSFTYRTSLTTHSRIHTTEKPYKCMECGKSFIKNCYLIYHSRIHTGEKPYKCMECGKCFIDSCRLIGHKKSHTGEKYICVECGKSFSTKTYLKTHERIHTGEKPYKCMECGKSFSRKTNLKTHERIHTGEKPYKCMECGKSFSRKTYLNHHKRIHTGEKPYKCMLCGKGFLINRYLKYHIRTHTM</sequence>
<dbReference type="PROSITE" id="PS50805">
    <property type="entry name" value="KRAB"/>
    <property type="match status" value="2"/>
</dbReference>
<dbReference type="Pfam" id="PF00096">
    <property type="entry name" value="zf-C2H2"/>
    <property type="match status" value="13"/>
</dbReference>
<evidence type="ECO:0000259" key="12">
    <source>
        <dbReference type="PROSITE" id="PS50805"/>
    </source>
</evidence>
<keyword evidence="3 8" id="KW-0863">Zinc-finger</keyword>
<feature type="domain" description="C2H2-type" evidence="10">
    <location>
        <begin position="1301"/>
        <end position="1328"/>
    </location>
</feature>
<evidence type="ECO:0000256" key="6">
    <source>
        <dbReference type="ARBA" id="ARBA00023163"/>
    </source>
</evidence>
<dbReference type="Pfam" id="PF01352">
    <property type="entry name" value="KRAB"/>
    <property type="match status" value="2"/>
</dbReference>
<evidence type="ECO:0000259" key="10">
    <source>
        <dbReference type="PROSITE" id="PS50157"/>
    </source>
</evidence>
<dbReference type="PROSITE" id="PS50804">
    <property type="entry name" value="SCAN_BOX"/>
    <property type="match status" value="2"/>
</dbReference>
<feature type="domain" description="C2H2-type" evidence="10">
    <location>
        <begin position="374"/>
        <end position="401"/>
    </location>
</feature>
<dbReference type="PROSITE" id="PS00028">
    <property type="entry name" value="ZINC_FINGER_C2H2_1"/>
    <property type="match status" value="20"/>
</dbReference>
<feature type="domain" description="C2H2-type" evidence="10">
    <location>
        <begin position="514"/>
        <end position="541"/>
    </location>
</feature>
<keyword evidence="1" id="KW-0479">Metal-binding</keyword>
<feature type="domain" description="C2H2-type" evidence="10">
    <location>
        <begin position="402"/>
        <end position="429"/>
    </location>
</feature>
<feature type="domain" description="KRAB" evidence="12">
    <location>
        <begin position="994"/>
        <end position="1084"/>
    </location>
</feature>
<keyword evidence="5" id="KW-0805">Transcription regulation</keyword>
<feature type="region of interest" description="Disordered" evidence="9">
    <location>
        <begin position="714"/>
        <end position="788"/>
    </location>
</feature>
<feature type="domain" description="C2H2-type" evidence="10">
    <location>
        <begin position="570"/>
        <end position="597"/>
    </location>
</feature>
<feature type="compositionally biased region" description="Low complexity" evidence="9">
    <location>
        <begin position="770"/>
        <end position="779"/>
    </location>
</feature>
<keyword evidence="2" id="KW-0677">Repeat</keyword>
<gene>
    <name evidence="14" type="primary">LOC117658554</name>
</gene>
<evidence type="ECO:0000259" key="11">
    <source>
        <dbReference type="PROSITE" id="PS50804"/>
    </source>
</evidence>
<evidence type="ECO:0000256" key="8">
    <source>
        <dbReference type="PROSITE-ProRule" id="PRU00042"/>
    </source>
</evidence>
<proteinExistence type="predicted"/>
<accession>A0ABM3Z4W0</accession>
<feature type="domain" description="C2H2-type" evidence="10">
    <location>
        <begin position="1273"/>
        <end position="1300"/>
    </location>
</feature>
<keyword evidence="13" id="KW-1185">Reference proteome</keyword>
<dbReference type="SUPFAM" id="SSF57667">
    <property type="entry name" value="beta-beta-alpha zinc fingers"/>
    <property type="match status" value="10"/>
</dbReference>
<reference evidence="14" key="1">
    <citation type="submission" date="2025-08" db="UniProtKB">
        <authorList>
            <consortium name="RefSeq"/>
        </authorList>
    </citation>
    <scope>IDENTIFICATION</scope>
    <source>
        <tissue evidence="14">Blood</tissue>
    </source>
</reference>
<dbReference type="Gene3D" id="1.10.4020.10">
    <property type="entry name" value="DNA breaking-rejoining enzymes"/>
    <property type="match status" value="2"/>
</dbReference>
<feature type="domain" description="C2H2-type" evidence="10">
    <location>
        <begin position="486"/>
        <end position="513"/>
    </location>
</feature>
<evidence type="ECO:0000256" key="4">
    <source>
        <dbReference type="ARBA" id="ARBA00022833"/>
    </source>
</evidence>
<dbReference type="InterPro" id="IPR036051">
    <property type="entry name" value="KRAB_dom_sf"/>
</dbReference>
<feature type="domain" description="C2H2-type" evidence="10">
    <location>
        <begin position="682"/>
        <end position="705"/>
    </location>
</feature>
<dbReference type="Gene3D" id="6.10.140.140">
    <property type="match status" value="2"/>
</dbReference>
<feature type="domain" description="KRAB" evidence="12">
    <location>
        <begin position="204"/>
        <end position="294"/>
    </location>
</feature>
<dbReference type="InterPro" id="IPR013087">
    <property type="entry name" value="Znf_C2H2_type"/>
</dbReference>
<dbReference type="InterPro" id="IPR003309">
    <property type="entry name" value="SCAN_dom"/>
</dbReference>
<dbReference type="InterPro" id="IPR001909">
    <property type="entry name" value="KRAB"/>
</dbReference>
<dbReference type="SUPFAM" id="SSF47353">
    <property type="entry name" value="Retrovirus capsid dimerization domain-like"/>
    <property type="match status" value="2"/>
</dbReference>
<dbReference type="InterPro" id="IPR038269">
    <property type="entry name" value="SCAN_sf"/>
</dbReference>
<dbReference type="SUPFAM" id="SSF109640">
    <property type="entry name" value="KRAB domain (Kruppel-associated box)"/>
    <property type="match status" value="2"/>
</dbReference>
<dbReference type="SMART" id="SM00349">
    <property type="entry name" value="KRAB"/>
    <property type="match status" value="2"/>
</dbReference>
<feature type="domain" description="C2H2-type" evidence="10">
    <location>
        <begin position="1246"/>
        <end position="1273"/>
    </location>
</feature>
<feature type="domain" description="SCAN box" evidence="11">
    <location>
        <begin position="840"/>
        <end position="915"/>
    </location>
</feature>
<dbReference type="Pfam" id="PF02023">
    <property type="entry name" value="SCAN"/>
    <property type="match status" value="2"/>
</dbReference>
<evidence type="ECO:0000256" key="9">
    <source>
        <dbReference type="SAM" id="MobiDB-lite"/>
    </source>
</evidence>
<evidence type="ECO:0000256" key="5">
    <source>
        <dbReference type="ARBA" id="ARBA00023015"/>
    </source>
</evidence>
<dbReference type="GeneID" id="117658554"/>
<feature type="domain" description="C2H2-type" evidence="10">
    <location>
        <begin position="626"/>
        <end position="653"/>
    </location>
</feature>
<evidence type="ECO:0000313" key="14">
    <source>
        <dbReference type="RefSeq" id="XP_060543393.1"/>
    </source>
</evidence>
<feature type="domain" description="C2H2-type" evidence="10">
    <location>
        <begin position="1190"/>
        <end position="1217"/>
    </location>
</feature>
<feature type="domain" description="C2H2-type" evidence="10">
    <location>
        <begin position="458"/>
        <end position="485"/>
    </location>
</feature>
<evidence type="ECO:0000256" key="2">
    <source>
        <dbReference type="ARBA" id="ARBA00022737"/>
    </source>
</evidence>
<dbReference type="CDD" id="cd07765">
    <property type="entry name" value="KRAB_A-box"/>
    <property type="match status" value="2"/>
</dbReference>
<feature type="domain" description="C2H2-type" evidence="10">
    <location>
        <begin position="1357"/>
        <end position="1381"/>
    </location>
</feature>
<name>A0ABM3Z4W0_PANGU</name>
<dbReference type="PANTHER" id="PTHR24393:SF157">
    <property type="entry name" value="ZINC FINGER PROTEIN 76"/>
    <property type="match status" value="1"/>
</dbReference>
<dbReference type="Pfam" id="PF13465">
    <property type="entry name" value="zf-H2C2_2"/>
    <property type="match status" value="1"/>
</dbReference>
<keyword evidence="6" id="KW-0804">Transcription</keyword>
<evidence type="ECO:0000256" key="7">
    <source>
        <dbReference type="ARBA" id="ARBA00023242"/>
    </source>
</evidence>
<dbReference type="Gene3D" id="3.30.160.60">
    <property type="entry name" value="Classic Zinc Finger"/>
    <property type="match status" value="20"/>
</dbReference>
<dbReference type="PROSITE" id="PS50157">
    <property type="entry name" value="ZINC_FINGER_C2H2_2"/>
    <property type="match status" value="20"/>
</dbReference>
<feature type="domain" description="C2H2-type" evidence="10">
    <location>
        <begin position="1218"/>
        <end position="1245"/>
    </location>
</feature>
<feature type="domain" description="C2H2-type" evidence="10">
    <location>
        <begin position="1329"/>
        <end position="1356"/>
    </location>
</feature>
<feature type="region of interest" description="Disordered" evidence="9">
    <location>
        <begin position="1069"/>
        <end position="1092"/>
    </location>
</feature>
<feature type="domain" description="C2H2-type" evidence="10">
    <location>
        <begin position="542"/>
        <end position="569"/>
    </location>
</feature>
<feature type="compositionally biased region" description="Low complexity" evidence="9">
    <location>
        <begin position="1072"/>
        <end position="1089"/>
    </location>
</feature>
<feature type="domain" description="C2H2-type" evidence="10">
    <location>
        <begin position="598"/>
        <end position="625"/>
    </location>
</feature>
<feature type="domain" description="C2H2-type" evidence="10">
    <location>
        <begin position="654"/>
        <end position="681"/>
    </location>
</feature>
<evidence type="ECO:0000256" key="3">
    <source>
        <dbReference type="ARBA" id="ARBA00022771"/>
    </source>
</evidence>
<dbReference type="InterPro" id="IPR036236">
    <property type="entry name" value="Znf_C2H2_sf"/>
</dbReference>